<dbReference type="Gene3D" id="4.10.60.10">
    <property type="entry name" value="Zinc finger, CCHC-type"/>
    <property type="match status" value="1"/>
</dbReference>
<keyword evidence="1" id="KW-0645">Protease</keyword>
<reference evidence="4" key="1">
    <citation type="journal article" date="2022" name="Int. J. Mol. Sci.">
        <title>Draft Genome of Tanacetum Coccineum: Genomic Comparison of Closely Related Tanacetum-Family Plants.</title>
        <authorList>
            <person name="Yamashiro T."/>
            <person name="Shiraishi A."/>
            <person name="Nakayama K."/>
            <person name="Satake H."/>
        </authorList>
    </citation>
    <scope>NUCLEOTIDE SEQUENCE</scope>
</reference>
<dbReference type="PANTHER" id="PTHR47592">
    <property type="entry name" value="PBF68 PROTEIN"/>
    <property type="match status" value="1"/>
</dbReference>
<comment type="caution">
    <text evidence="4">The sequence shown here is derived from an EMBL/GenBank/DDBJ whole genome shotgun (WGS) entry which is preliminary data.</text>
</comment>
<keyword evidence="2" id="KW-0863">Zinc-finger</keyword>
<dbReference type="Proteomes" id="UP001151760">
    <property type="component" value="Unassembled WGS sequence"/>
</dbReference>
<evidence type="ECO:0000313" key="5">
    <source>
        <dbReference type="Proteomes" id="UP001151760"/>
    </source>
</evidence>
<evidence type="ECO:0000313" key="4">
    <source>
        <dbReference type="EMBL" id="GJS65532.1"/>
    </source>
</evidence>
<dbReference type="InterPro" id="IPR012337">
    <property type="entry name" value="RNaseH-like_sf"/>
</dbReference>
<dbReference type="SUPFAM" id="SSF56672">
    <property type="entry name" value="DNA/RNA polymerases"/>
    <property type="match status" value="1"/>
</dbReference>
<protein>
    <submittedName>
        <fullName evidence="4">Retrovirus-related pol polyprotein from transposon TNT 1-94</fullName>
    </submittedName>
</protein>
<dbReference type="InterPro" id="IPR036875">
    <property type="entry name" value="Znf_CCHC_sf"/>
</dbReference>
<dbReference type="InterPro" id="IPR025724">
    <property type="entry name" value="GAG-pre-integrase_dom"/>
</dbReference>
<evidence type="ECO:0000256" key="1">
    <source>
        <dbReference type="ARBA" id="ARBA00022750"/>
    </source>
</evidence>
<dbReference type="InterPro" id="IPR054722">
    <property type="entry name" value="PolX-like_BBD"/>
</dbReference>
<dbReference type="SMART" id="SM00343">
    <property type="entry name" value="ZnF_C2HC"/>
    <property type="match status" value="1"/>
</dbReference>
<dbReference type="CDD" id="cd09272">
    <property type="entry name" value="RNase_HI_RT_Ty1"/>
    <property type="match status" value="1"/>
</dbReference>
<dbReference type="SUPFAM" id="SSF57756">
    <property type="entry name" value="Retrovirus zinc finger-like domains"/>
    <property type="match status" value="1"/>
</dbReference>
<dbReference type="Pfam" id="PF22936">
    <property type="entry name" value="Pol_BBD"/>
    <property type="match status" value="1"/>
</dbReference>
<dbReference type="SUPFAM" id="SSF53098">
    <property type="entry name" value="Ribonuclease H-like"/>
    <property type="match status" value="1"/>
</dbReference>
<dbReference type="InterPro" id="IPR043502">
    <property type="entry name" value="DNA/RNA_pol_sf"/>
</dbReference>
<evidence type="ECO:0000256" key="2">
    <source>
        <dbReference type="PROSITE-ProRule" id="PRU00047"/>
    </source>
</evidence>
<dbReference type="Gene3D" id="3.30.420.10">
    <property type="entry name" value="Ribonuclease H-like superfamily/Ribonuclease H"/>
    <property type="match status" value="1"/>
</dbReference>
<dbReference type="InterPro" id="IPR013103">
    <property type="entry name" value="RVT_2"/>
</dbReference>
<organism evidence="4 5">
    <name type="scientific">Tanacetum coccineum</name>
    <dbReference type="NCBI Taxonomy" id="301880"/>
    <lineage>
        <taxon>Eukaryota</taxon>
        <taxon>Viridiplantae</taxon>
        <taxon>Streptophyta</taxon>
        <taxon>Embryophyta</taxon>
        <taxon>Tracheophyta</taxon>
        <taxon>Spermatophyta</taxon>
        <taxon>Magnoliopsida</taxon>
        <taxon>eudicotyledons</taxon>
        <taxon>Gunneridae</taxon>
        <taxon>Pentapetalae</taxon>
        <taxon>asterids</taxon>
        <taxon>campanulids</taxon>
        <taxon>Asterales</taxon>
        <taxon>Asteraceae</taxon>
        <taxon>Asteroideae</taxon>
        <taxon>Anthemideae</taxon>
        <taxon>Anthemidinae</taxon>
        <taxon>Tanacetum</taxon>
    </lineage>
</organism>
<sequence>MGRLVGSFSRIIQRQHYSEGKAANFTKTTVTDACHLLGVEYRDSKPKKFLVVNWDVDFSLTAFDFRLSVFFKPSKVKYSHGCSSKVPVKCLHLRFIMTKEEQRKREQDETLCRGYILSTLTDRLYDLYTPMTCAREIWNSLEEKYTAEKEGADKFITFKFFEFAMEDNVKKLMHTSEDFTLDQIQKHLRIEEETRIREKNLNGAYQVLRLIMLIQEKTTKEMTIRGMVHVIHLRTTRKTKKPLSEVVCYKCGEKGHIKRYCKNPKKKNQNSNKKDESTNAVEQVDTTEITTMVSEMNIRMIQELHMASVTKTDDWWYDSGATTHVCNNRNLFKTYKETEDGHEVMMGDNHTLKVIGSGNVEIQFTSGKKLTLMNVLHVPNIRKNLVSGFKLCKSGVKAVIESNKVILSKANVFVGKAYACDGMFKLNINKITSSAYLPDCNFTSSFNIECSTFNLWHNRLGHINYKTMKDMLKQGIISYNGEHKDKCEICVQAKMKRKPFPKVDTQSEILELVHSDIYELNGQLTRGGDRTAPYTPQQNGVVERKNRVLQDMINAMLASANLPKNLWGEALLTACHERNLDPDFIDSQAIIFLVKGDNENNVVNKIPVLLNVEDAPKTYKGAITFRNSAFWKEAIDDEMDSLVSNNTWELSDLASGSKAIGCRWVFRIKYHTDGSIQTFKARLVIQGFSQRQGVDYFDTYAPVARITSIRVLFALASIYNLPIHQMDVKTAFLNGDLDEEVYMKQPEGFVLPGHKNKVCKLKKSLYGLKQAPKQWHDKFEKFILSNGFTHNTFDRCIYSKFTKDYGVILCLYVDDILIVGTNMEGINETKKFLSSCFQMKDMNEVDTILGIKVKRHSGGYALNQCHYIDKIIDKFQHLNIEEANTPYESSCKLVENDGRAVVQIEYASAIGCLMYGTHCTRPDIVYAVCKLSRYTSNPSQDHWKAIGRVFGYLKRTKKLALYYDRFPAVLEGYSDASWITGSSDSKSTTGWIFTLGGGVVYWGSKKQTCITHFTMEAEFLALATANKEAEWLRNLLLDIELWPQPMPAISLHCDSQSTLSRAYNKVYNGKSRYISLRHAYIKELISNGIITIAYIHSCKNLADPFTKGLPKDIVFGTTREMSFKPIE</sequence>
<accession>A0ABQ4XL60</accession>
<keyword evidence="1" id="KW-0064">Aspartyl protease</keyword>
<name>A0ABQ4XL60_9ASTR</name>
<dbReference type="InterPro" id="IPR036397">
    <property type="entry name" value="RNaseH_sf"/>
</dbReference>
<keyword evidence="2" id="KW-0862">Zinc</keyword>
<dbReference type="Pfam" id="PF14223">
    <property type="entry name" value="Retrotran_gag_2"/>
    <property type="match status" value="1"/>
</dbReference>
<feature type="domain" description="CCHC-type" evidence="3">
    <location>
        <begin position="248"/>
        <end position="263"/>
    </location>
</feature>
<keyword evidence="2" id="KW-0479">Metal-binding</keyword>
<dbReference type="Pfam" id="PF13976">
    <property type="entry name" value="gag_pre-integrs"/>
    <property type="match status" value="1"/>
</dbReference>
<dbReference type="PROSITE" id="PS50158">
    <property type="entry name" value="ZF_CCHC"/>
    <property type="match status" value="1"/>
</dbReference>
<evidence type="ECO:0000259" key="3">
    <source>
        <dbReference type="PROSITE" id="PS50158"/>
    </source>
</evidence>
<dbReference type="InterPro" id="IPR001878">
    <property type="entry name" value="Znf_CCHC"/>
</dbReference>
<keyword evidence="1" id="KW-0378">Hydrolase</keyword>
<keyword evidence="5" id="KW-1185">Reference proteome</keyword>
<dbReference type="Pfam" id="PF00098">
    <property type="entry name" value="zf-CCHC"/>
    <property type="match status" value="1"/>
</dbReference>
<dbReference type="Pfam" id="PF07727">
    <property type="entry name" value="RVT_2"/>
    <property type="match status" value="1"/>
</dbReference>
<proteinExistence type="predicted"/>
<dbReference type="EMBL" id="BQNB010009585">
    <property type="protein sequence ID" value="GJS65532.1"/>
    <property type="molecule type" value="Genomic_DNA"/>
</dbReference>
<dbReference type="PANTHER" id="PTHR47592:SF27">
    <property type="entry name" value="OS08G0421700 PROTEIN"/>
    <property type="match status" value="1"/>
</dbReference>
<gene>
    <name evidence="4" type="ORF">Tco_0680096</name>
</gene>
<reference evidence="4" key="2">
    <citation type="submission" date="2022-01" db="EMBL/GenBank/DDBJ databases">
        <authorList>
            <person name="Yamashiro T."/>
            <person name="Shiraishi A."/>
            <person name="Satake H."/>
            <person name="Nakayama K."/>
        </authorList>
    </citation>
    <scope>NUCLEOTIDE SEQUENCE</scope>
</reference>